<name>A0ABY9I2A3_9ACTN</name>
<evidence type="ECO:0000313" key="3">
    <source>
        <dbReference type="Proteomes" id="UP001229952"/>
    </source>
</evidence>
<feature type="region of interest" description="Disordered" evidence="1">
    <location>
        <begin position="121"/>
        <end position="146"/>
    </location>
</feature>
<evidence type="ECO:0000256" key="1">
    <source>
        <dbReference type="SAM" id="MobiDB-lite"/>
    </source>
</evidence>
<evidence type="ECO:0000313" key="2">
    <source>
        <dbReference type="EMBL" id="WLQ40973.1"/>
    </source>
</evidence>
<sequence length="197" mass="21237">MDSRARSLLEAAEGTKVYASIGTEGGRAKVDLGQGDVLDVSGIPDADVAYRGRDGMDHLVEVKNTGGGTTKFEIHQQIERLGRWQRERPPGAPARAARYEIDSQNGWEKIFLDFQPKKMSAAQKRAGAEPPRVEGSPASKMADEGVGARVAGQDLSARQLREMDQAWRGKSRAERDAAIGSGKMKTPAAALEYLGVS</sequence>
<dbReference type="Proteomes" id="UP001229952">
    <property type="component" value="Chromosome"/>
</dbReference>
<proteinExistence type="predicted"/>
<feature type="compositionally biased region" description="Basic and acidic residues" evidence="1">
    <location>
        <begin position="163"/>
        <end position="177"/>
    </location>
</feature>
<feature type="region of interest" description="Disordered" evidence="1">
    <location>
        <begin position="163"/>
        <end position="184"/>
    </location>
</feature>
<accession>A0ABY9I2A3</accession>
<reference evidence="2 3" key="1">
    <citation type="submission" date="2023-03" db="EMBL/GenBank/DDBJ databases">
        <title>Isolation and description of six Streptomyces strains from soil environments, able to metabolize different microbial glucans.</title>
        <authorList>
            <person name="Widen T."/>
            <person name="Larsbrink J."/>
        </authorList>
    </citation>
    <scope>NUCLEOTIDE SEQUENCE [LARGE SCALE GENOMIC DNA]</scope>
    <source>
        <strain evidence="2 3">Mut2</strain>
    </source>
</reference>
<organism evidence="2 3">
    <name type="scientific">Streptomyces laculatispora</name>
    <dbReference type="NCBI Taxonomy" id="887464"/>
    <lineage>
        <taxon>Bacteria</taxon>
        <taxon>Bacillati</taxon>
        <taxon>Actinomycetota</taxon>
        <taxon>Actinomycetes</taxon>
        <taxon>Kitasatosporales</taxon>
        <taxon>Streptomycetaceae</taxon>
        <taxon>Streptomyces</taxon>
    </lineage>
</organism>
<dbReference type="RefSeq" id="WP_306087523.1">
    <property type="nucleotide sequence ID" value="NZ_CP120992.1"/>
</dbReference>
<dbReference type="EMBL" id="CP120992">
    <property type="protein sequence ID" value="WLQ40973.1"/>
    <property type="molecule type" value="Genomic_DNA"/>
</dbReference>
<protein>
    <submittedName>
        <fullName evidence="2">Uncharacterized protein</fullName>
    </submittedName>
</protein>
<keyword evidence="3" id="KW-1185">Reference proteome</keyword>
<gene>
    <name evidence="2" type="ORF">P8A22_13825</name>
</gene>